<dbReference type="EMBL" id="CP104013">
    <property type="protein sequence ID" value="UYP47634.1"/>
    <property type="molecule type" value="Genomic_DNA"/>
</dbReference>
<feature type="transmembrane region" description="Helical" evidence="1">
    <location>
        <begin position="332"/>
        <end position="349"/>
    </location>
</feature>
<accession>A0ABY6HVU7</accession>
<dbReference type="PANTHER" id="PTHR11328">
    <property type="entry name" value="MAJOR FACILITATOR SUPERFAMILY DOMAIN-CONTAINING PROTEIN"/>
    <property type="match status" value="1"/>
</dbReference>
<dbReference type="Gene3D" id="1.20.1250.20">
    <property type="entry name" value="MFS general substrate transporter like domains"/>
    <property type="match status" value="2"/>
</dbReference>
<dbReference type="InterPro" id="IPR039672">
    <property type="entry name" value="MFS_2"/>
</dbReference>
<evidence type="ECO:0000259" key="2">
    <source>
        <dbReference type="PROSITE" id="PS50850"/>
    </source>
</evidence>
<sequence length="489" mass="55234">MEINEKNVSSAVDDVQNFNYNTKHPTSTTVCFGFGAMADQMSHQAFQFLVFSYYYAVVGLRVDVLAGAFILFAIWDSINDPLLGPLSDRTKSRFGRRGFWILVITVPFGLINIFLFTPPMFWSNSIDSPLWNTVYMIVIIMLYDLFYTVFSSNQLALFPEMFKTDKARARANKFKNIMTIVGLLLGFVFPTVLIANLVPTETVSAQEVNSMYVTTGIVICILVVIFGFLFFKFGMKEDPTHITKPDEMLGIFESLKITLKNKTFLIFVSANLFVWFIFKMLTTIISLYGIHVLGITDGNILLTVMLLAAFLTAAAMFPFMEWLGNKFGMRKAFMMTTSFWILALVPFFFLDNLPILAIVCMMFVGVGLSGTMFFVDIIIGRVIDEDELKTGRRRQGAYYGVNALINRYSTILVFLAVAGVLSGYGWGEYIVGASLEEASGIASGLKLLMSPISIVGLLMVLFFLWKFPLHGKRWEEVQRQLKEKRAQNQ</sequence>
<dbReference type="InterPro" id="IPR036259">
    <property type="entry name" value="MFS_trans_sf"/>
</dbReference>
<reference evidence="3" key="1">
    <citation type="submission" date="2022-09" db="EMBL/GenBank/DDBJ databases">
        <title>Actin cytoskeleton and complex cell architecture in an #Asgard archaeon.</title>
        <authorList>
            <person name="Ponce Toledo R.I."/>
            <person name="Schleper C."/>
            <person name="Rodrigues Oliveira T."/>
            <person name="Wollweber F."/>
            <person name="Xu J."/>
            <person name="Rittmann S."/>
            <person name="Klingl A."/>
            <person name="Pilhofer M."/>
        </authorList>
    </citation>
    <scope>NUCLEOTIDE SEQUENCE</scope>
    <source>
        <strain evidence="3">B-35</strain>
    </source>
</reference>
<evidence type="ECO:0000256" key="1">
    <source>
        <dbReference type="SAM" id="Phobius"/>
    </source>
</evidence>
<evidence type="ECO:0000313" key="3">
    <source>
        <dbReference type="EMBL" id="UYP47634.1"/>
    </source>
</evidence>
<keyword evidence="1" id="KW-1133">Transmembrane helix</keyword>
<organism evidence="3 4">
    <name type="scientific">Candidatus Lokiarchaeum ossiferum</name>
    <dbReference type="NCBI Taxonomy" id="2951803"/>
    <lineage>
        <taxon>Archaea</taxon>
        <taxon>Promethearchaeati</taxon>
        <taxon>Promethearchaeota</taxon>
        <taxon>Promethearchaeia</taxon>
        <taxon>Promethearchaeales</taxon>
        <taxon>Promethearchaeaceae</taxon>
        <taxon>Candidatus Lokiarchaeum</taxon>
    </lineage>
</organism>
<feature type="transmembrane region" description="Helical" evidence="1">
    <location>
        <begin position="300"/>
        <end position="320"/>
    </location>
</feature>
<feature type="transmembrane region" description="Helical" evidence="1">
    <location>
        <begin position="134"/>
        <end position="156"/>
    </location>
</feature>
<feature type="domain" description="Major facilitator superfamily (MFS) profile" evidence="2">
    <location>
        <begin position="28"/>
        <end position="468"/>
    </location>
</feature>
<feature type="transmembrane region" description="Helical" evidence="1">
    <location>
        <begin position="99"/>
        <end position="122"/>
    </location>
</feature>
<feature type="transmembrane region" description="Helical" evidence="1">
    <location>
        <begin position="264"/>
        <end position="288"/>
    </location>
</feature>
<feature type="transmembrane region" description="Helical" evidence="1">
    <location>
        <begin position="177"/>
        <end position="198"/>
    </location>
</feature>
<protein>
    <recommendedName>
        <fullName evidence="2">Major facilitator superfamily (MFS) profile domain-containing protein</fullName>
    </recommendedName>
</protein>
<keyword evidence="4" id="KW-1185">Reference proteome</keyword>
<proteinExistence type="predicted"/>
<dbReference type="SUPFAM" id="SSF103473">
    <property type="entry name" value="MFS general substrate transporter"/>
    <property type="match status" value="1"/>
</dbReference>
<gene>
    <name evidence="3" type="ORF">NEF87_003919</name>
</gene>
<feature type="transmembrane region" description="Helical" evidence="1">
    <location>
        <begin position="53"/>
        <end position="78"/>
    </location>
</feature>
<dbReference type="Pfam" id="PF13347">
    <property type="entry name" value="MFS_2"/>
    <property type="match status" value="1"/>
</dbReference>
<dbReference type="PROSITE" id="PS50850">
    <property type="entry name" value="MFS"/>
    <property type="match status" value="1"/>
</dbReference>
<feature type="transmembrane region" description="Helical" evidence="1">
    <location>
        <begin position="404"/>
        <end position="427"/>
    </location>
</feature>
<dbReference type="InterPro" id="IPR020846">
    <property type="entry name" value="MFS_dom"/>
</dbReference>
<dbReference type="Proteomes" id="UP001208689">
    <property type="component" value="Chromosome"/>
</dbReference>
<feature type="transmembrane region" description="Helical" evidence="1">
    <location>
        <begin position="210"/>
        <end position="231"/>
    </location>
</feature>
<name>A0ABY6HVU7_9ARCH</name>
<keyword evidence="1" id="KW-0812">Transmembrane</keyword>
<feature type="transmembrane region" description="Helical" evidence="1">
    <location>
        <begin position="447"/>
        <end position="465"/>
    </location>
</feature>
<feature type="transmembrane region" description="Helical" evidence="1">
    <location>
        <begin position="355"/>
        <end position="383"/>
    </location>
</feature>
<keyword evidence="1" id="KW-0472">Membrane</keyword>
<dbReference type="PANTHER" id="PTHR11328:SF24">
    <property type="entry name" value="MAJOR FACILITATOR SUPERFAMILY (MFS) PROFILE DOMAIN-CONTAINING PROTEIN"/>
    <property type="match status" value="1"/>
</dbReference>
<evidence type="ECO:0000313" key="4">
    <source>
        <dbReference type="Proteomes" id="UP001208689"/>
    </source>
</evidence>